<dbReference type="GO" id="GO:0060091">
    <property type="term" value="C:kinocilium"/>
    <property type="evidence" value="ECO:0007669"/>
    <property type="project" value="TreeGrafter"/>
</dbReference>
<sequence>TLPDYTPDLQNCSISMSAYYLHPGWLLTEVISLGSSEGPLGSPIIGPSERHTLFQSQRIRYSVAQVTNLLSGYGYCFLKDHTRVSVETQAACSALPSPGYPTQVTLVPTGPQSLDPGLSLLKSLLSVLDQAPQGSLSRSRFSAFLANISSSFEPGRMGEGPVGEPPPLQPPALRLHDFLVTLRGSPDWEPMLGLLGDVLALLGQEQTPRDFLGHQAGVLGGLAERIQKGERRGPGGQKGLQLLLCDFCALAGQISLPFPPIPTFKPVTPVLPATSLLEKPMLANLPAGLWAGARSLNLRKCKLIRCSPAPPSASRGIRHNLSWDVRALGFLSGSPPPPPALLHCLSTAACHDQFPEEFLEAICSDLSFSTLSGPNRRLVKRLCAGLLPPPTSCPEGLPPVPLTPEIFWGCFLENETLWAERLCGEASLQAVPPSNQAWVQHVCQGPTPDVTASPPCHIGPCGERCPDGGSFLMMVCANDTMYEALVPSWPWLAGQCRISRGGNDTCFLEGLLGPLLPSLPPLGPSPLCLAPGPFLLGMLSQLPRCQSSVPAPAHSTRLHYLLRLLTFVLGPGAGGNEAQGMLGQALMLSSLPDNCSFWDAFRPEGRRSVLRTVGEYLEQEEQPTPLDFDPTASSSSGLSKMELLACFSVSDLPRSLPSEAITTMTSYSQAYLHMPPENLQQLVLSAESEAAQGFLTLMHRSWAQLQVGMEGEGNEGGGGNLGIKSTWNQVGSGLAPGEGGTQQGRWPEEWASPAPAFIPVPPQVPPSEEQALGRLTALLLQRYPRLTSQLFIDLSPLIPFLAVSDLMRFPPSLLANDSVLAAIRNYSPGMRPEQKEALARRLLAPELFGEVPAWPQELLWAALPLLPHLPLENFLQLSPHQIQALEDSWPAAGLGPGHARHVLRSLVNQSVQDGEEQVAYELLGVLRSSGGTVLSPRELRVWAPLFPQLGLRFLQELSEPQLRAMLPALQGTSVTPAQAVLLLGRLLPRRDLSLEELCSLQLLLPGLSSQTFQAIPRRVLAGACSCLAPELSRLSACQTAALLQTFRVKNGVKNMSATGASAAVCIPGQPIPTTWPDCLLPLLPLKLLQLESAALLADRRHYRELPWSEQQAQFLWKKMQVPTNLTLRNLQALGTLAGGMSCEFLQQINSMADFLEVVHMIYQLSTGVRGSLRTCIWAELQRRMTMPEPELATLGPELSGLDTKLLLDLPVRLMDRLSSESIMLVVELVRGTPEQLLALTPPHRAALAERALQNLAPKETTVSREVLETLGPLVGFLGIESTRRIPLQILLAHLSQLQGICLGEPFATELGWLLLQEPLLGKPELWSQDEVEQAGRLVFTLSPEAISLIPREGLGPETLERLLEKQQSWEQSRAGQLCAGPQLTAKKAALVAGVVRPTAEDLPEPVPNCADVRGTFPSAWSATQITEMELLDFEDCLALFAGDPGLGPEELRAAMGKAKQILQLGRLLIGLGERELQELSLVDWGVLSTLGQIDGWSSTQLRVVVSSFLKQSGRHVSHLDFLHLTALGYTLCGLRPEELQHINSWEFSQAALFLGNLHLPCSEEQLEVLAQLLVLPGGFGPVSNWGPEIFTEIGTIAGRETGPLLLLVVVFSPTQLSSLTSVQAVAVTPEQMAFLSPEQRRAVAWAQYEGKETPEQHGRSTAWGLQDWSQPSWALALTIYFLGNLL</sequence>
<dbReference type="InterPro" id="IPR048992">
    <property type="entry name" value="Stereocilin_LRR"/>
</dbReference>
<keyword evidence="1" id="KW-0732">Signal</keyword>
<evidence type="ECO:0000259" key="3">
    <source>
        <dbReference type="Pfam" id="PF21058"/>
    </source>
</evidence>
<evidence type="ECO:0000256" key="1">
    <source>
        <dbReference type="ARBA" id="ARBA00022729"/>
    </source>
</evidence>
<dbReference type="GO" id="GO:0009986">
    <property type="term" value="C:cell surface"/>
    <property type="evidence" value="ECO:0007669"/>
    <property type="project" value="TreeGrafter"/>
</dbReference>
<dbReference type="PANTHER" id="PTHR23412:SF14">
    <property type="entry name" value="STEREOCILIN-RELATED"/>
    <property type="match status" value="1"/>
</dbReference>
<name>A0A6A1Q2R0_BALPH</name>
<dbReference type="GO" id="GO:0032426">
    <property type="term" value="C:stereocilium tip"/>
    <property type="evidence" value="ECO:0007669"/>
    <property type="project" value="TreeGrafter"/>
</dbReference>
<dbReference type="OrthoDB" id="9447519at2759"/>
<feature type="domain" description="Stereocilin LRR" evidence="3">
    <location>
        <begin position="601"/>
        <end position="911"/>
    </location>
</feature>
<keyword evidence="2" id="KW-0325">Glycoprotein</keyword>
<feature type="non-terminal residue" evidence="4">
    <location>
        <position position="1"/>
    </location>
</feature>
<keyword evidence="5" id="KW-1185">Reference proteome</keyword>
<gene>
    <name evidence="4" type="ORF">E2I00_004988</name>
</gene>
<dbReference type="PANTHER" id="PTHR23412">
    <property type="entry name" value="STEREOCILIN RELATED"/>
    <property type="match status" value="1"/>
</dbReference>
<dbReference type="Proteomes" id="UP000437017">
    <property type="component" value="Unassembled WGS sequence"/>
</dbReference>
<evidence type="ECO:0000313" key="5">
    <source>
        <dbReference type="Proteomes" id="UP000437017"/>
    </source>
</evidence>
<proteinExistence type="predicted"/>
<comment type="caution">
    <text evidence="4">The sequence shown here is derived from an EMBL/GenBank/DDBJ whole genome shotgun (WGS) entry which is preliminary data.</text>
</comment>
<evidence type="ECO:0000256" key="2">
    <source>
        <dbReference type="ARBA" id="ARBA00023180"/>
    </source>
</evidence>
<dbReference type="GO" id="GO:0007160">
    <property type="term" value="P:cell-matrix adhesion"/>
    <property type="evidence" value="ECO:0007669"/>
    <property type="project" value="TreeGrafter"/>
</dbReference>
<protein>
    <recommendedName>
        <fullName evidence="3">Stereocilin LRR domain-containing protein</fullName>
    </recommendedName>
</protein>
<accession>A0A6A1Q2R0</accession>
<dbReference type="EMBL" id="SGJD01001166">
    <property type="protein sequence ID" value="KAB0401715.1"/>
    <property type="molecule type" value="Genomic_DNA"/>
</dbReference>
<dbReference type="InterPro" id="IPR026664">
    <property type="entry name" value="Stereocilin-rel"/>
</dbReference>
<organism evidence="4 5">
    <name type="scientific">Balaenoptera physalus</name>
    <name type="common">Fin whale</name>
    <name type="synonym">Balaena physalus</name>
    <dbReference type="NCBI Taxonomy" id="9770"/>
    <lineage>
        <taxon>Eukaryota</taxon>
        <taxon>Metazoa</taxon>
        <taxon>Chordata</taxon>
        <taxon>Craniata</taxon>
        <taxon>Vertebrata</taxon>
        <taxon>Euteleostomi</taxon>
        <taxon>Mammalia</taxon>
        <taxon>Eutheria</taxon>
        <taxon>Laurasiatheria</taxon>
        <taxon>Artiodactyla</taxon>
        <taxon>Whippomorpha</taxon>
        <taxon>Cetacea</taxon>
        <taxon>Mysticeti</taxon>
        <taxon>Balaenopteridae</taxon>
        <taxon>Balaenoptera</taxon>
    </lineage>
</organism>
<reference evidence="4 5" key="1">
    <citation type="journal article" date="2019" name="PLoS ONE">
        <title>Genomic analyses reveal an absence of contemporary introgressive admixture between fin whales and blue whales, despite known hybrids.</title>
        <authorList>
            <person name="Westbury M.V."/>
            <person name="Petersen B."/>
            <person name="Lorenzen E.D."/>
        </authorList>
    </citation>
    <scope>NUCLEOTIDE SEQUENCE [LARGE SCALE GENOMIC DNA]</scope>
    <source>
        <strain evidence="4">FinWhale-01</strain>
    </source>
</reference>
<evidence type="ECO:0000313" key="4">
    <source>
        <dbReference type="EMBL" id="KAB0401715.1"/>
    </source>
</evidence>
<dbReference type="Pfam" id="PF21058">
    <property type="entry name" value="Stereocilin"/>
    <property type="match status" value="1"/>
</dbReference>